<protein>
    <submittedName>
        <fullName evidence="2">Uncharacterized protein</fullName>
    </submittedName>
</protein>
<feature type="compositionally biased region" description="Basic and acidic residues" evidence="1">
    <location>
        <begin position="58"/>
        <end position="67"/>
    </location>
</feature>
<organism evidence="2 3">
    <name type="scientific">Rhodopseudomonas palustris</name>
    <dbReference type="NCBI Taxonomy" id="1076"/>
    <lineage>
        <taxon>Bacteria</taxon>
        <taxon>Pseudomonadati</taxon>
        <taxon>Pseudomonadota</taxon>
        <taxon>Alphaproteobacteria</taxon>
        <taxon>Hyphomicrobiales</taxon>
        <taxon>Nitrobacteraceae</taxon>
        <taxon>Rhodopseudomonas</taxon>
    </lineage>
</organism>
<reference evidence="2 3" key="1">
    <citation type="submission" date="2014-11" db="EMBL/GenBank/DDBJ databases">
        <title>Genomics and ecophysiology of heterotrophic nitrogen fixing bacteria isolated from estuarine surface water.</title>
        <authorList>
            <person name="Bentzon-Tilia M."/>
            <person name="Severin I."/>
            <person name="Hansen L.H."/>
            <person name="Riemann L."/>
        </authorList>
    </citation>
    <scope>NUCLEOTIDE SEQUENCE [LARGE SCALE GENOMIC DNA]</scope>
    <source>
        <strain evidence="2 3">BAL398</strain>
    </source>
</reference>
<sequence length="82" mass="9391">MVLIAIFVIDMFELSCLLVLVAMHDDRESTVAQKATNLLQIRNIRKRLQLLSQARRSEMMVKQRDPELSSSGRLRGAFDQST</sequence>
<gene>
    <name evidence="2" type="ORF">OO17_09680</name>
</gene>
<dbReference type="EMBL" id="JXXE01000185">
    <property type="protein sequence ID" value="KIZ44520.1"/>
    <property type="molecule type" value="Genomic_DNA"/>
</dbReference>
<comment type="caution">
    <text evidence="2">The sequence shown here is derived from an EMBL/GenBank/DDBJ whole genome shotgun (WGS) entry which is preliminary data.</text>
</comment>
<dbReference type="AlphaFoldDB" id="A0A0D7EVD1"/>
<proteinExistence type="predicted"/>
<accession>A0A0D7EVD1</accession>
<evidence type="ECO:0000256" key="1">
    <source>
        <dbReference type="SAM" id="MobiDB-lite"/>
    </source>
</evidence>
<evidence type="ECO:0000313" key="2">
    <source>
        <dbReference type="EMBL" id="KIZ44520.1"/>
    </source>
</evidence>
<evidence type="ECO:0000313" key="3">
    <source>
        <dbReference type="Proteomes" id="UP000032515"/>
    </source>
</evidence>
<dbReference type="Proteomes" id="UP000032515">
    <property type="component" value="Unassembled WGS sequence"/>
</dbReference>
<feature type="region of interest" description="Disordered" evidence="1">
    <location>
        <begin position="58"/>
        <end position="82"/>
    </location>
</feature>
<name>A0A0D7EVD1_RHOPL</name>